<protein>
    <submittedName>
        <fullName evidence="2">Uncharacterized protein</fullName>
    </submittedName>
</protein>
<dbReference type="Proteomes" id="UP000503011">
    <property type="component" value="Chromosome"/>
</dbReference>
<proteinExistence type="predicted"/>
<accession>A0A6F8YU37</accession>
<evidence type="ECO:0000313" key="2">
    <source>
        <dbReference type="EMBL" id="BCB89351.1"/>
    </source>
</evidence>
<evidence type="ECO:0000256" key="1">
    <source>
        <dbReference type="SAM" id="MobiDB-lite"/>
    </source>
</evidence>
<reference evidence="2 3" key="2">
    <citation type="submission" date="2020-03" db="EMBL/GenBank/DDBJ databases">
        <authorList>
            <person name="Ichikawa N."/>
            <person name="Kimura A."/>
            <person name="Kitahashi Y."/>
            <person name="Uohara A."/>
        </authorList>
    </citation>
    <scope>NUCLEOTIDE SEQUENCE [LARGE SCALE GENOMIC DNA]</scope>
    <source>
        <strain evidence="2 3">NBRC 105367</strain>
    </source>
</reference>
<sequence length="98" mass="10180">MVPDAPDYAPQIAVPPAEKVPPTTGEAPDKADAAGPMTTGVLARRLQHNPSLTTDPAAATNAMSKLVEYRFRTAPGSRPSGDVAGWFASYLPGGYLEG</sequence>
<evidence type="ECO:0000313" key="3">
    <source>
        <dbReference type="Proteomes" id="UP000503011"/>
    </source>
</evidence>
<reference evidence="2 3" key="1">
    <citation type="submission" date="2020-03" db="EMBL/GenBank/DDBJ databases">
        <title>Whole genome shotgun sequence of Phytohabitans suffuscus NBRC 105367.</title>
        <authorList>
            <person name="Komaki H."/>
            <person name="Tamura T."/>
        </authorList>
    </citation>
    <scope>NUCLEOTIDE SEQUENCE [LARGE SCALE GENOMIC DNA]</scope>
    <source>
        <strain evidence="2 3">NBRC 105367</strain>
    </source>
</reference>
<dbReference type="EMBL" id="AP022871">
    <property type="protein sequence ID" value="BCB89351.1"/>
    <property type="molecule type" value="Genomic_DNA"/>
</dbReference>
<dbReference type="AlphaFoldDB" id="A0A6F8YU37"/>
<name>A0A6F8YU37_9ACTN</name>
<dbReference type="KEGG" id="psuu:Psuf_066640"/>
<organism evidence="2 3">
    <name type="scientific">Phytohabitans suffuscus</name>
    <dbReference type="NCBI Taxonomy" id="624315"/>
    <lineage>
        <taxon>Bacteria</taxon>
        <taxon>Bacillati</taxon>
        <taxon>Actinomycetota</taxon>
        <taxon>Actinomycetes</taxon>
        <taxon>Micromonosporales</taxon>
        <taxon>Micromonosporaceae</taxon>
    </lineage>
</organism>
<dbReference type="RefSeq" id="WP_173161204.1">
    <property type="nucleotide sequence ID" value="NZ_AP022871.1"/>
</dbReference>
<keyword evidence="3" id="KW-1185">Reference proteome</keyword>
<gene>
    <name evidence="2" type="ORF">Psuf_066640</name>
</gene>
<feature type="region of interest" description="Disordered" evidence="1">
    <location>
        <begin position="1"/>
        <end position="38"/>
    </location>
</feature>